<organism evidence="1 2">
    <name type="scientific">Streptacidiphilus monticola</name>
    <dbReference type="NCBI Taxonomy" id="2161674"/>
    <lineage>
        <taxon>Bacteria</taxon>
        <taxon>Bacillati</taxon>
        <taxon>Actinomycetota</taxon>
        <taxon>Actinomycetes</taxon>
        <taxon>Kitasatosporales</taxon>
        <taxon>Streptomycetaceae</taxon>
        <taxon>Streptacidiphilus</taxon>
    </lineage>
</organism>
<comment type="caution">
    <text evidence="1">The sequence shown here is derived from an EMBL/GenBank/DDBJ whole genome shotgun (WGS) entry which is preliminary data.</text>
</comment>
<keyword evidence="2" id="KW-1185">Reference proteome</keyword>
<sequence length="178" mass="19666">MTLHGQHMPDALRAVAAVPIDLDGIGLRVLRDFVPTAETEWMGEILVPGRASASDFLIFGEDCEGEGVFEAIWLARPRARIEDQPVVCVGRYTWPQLTARDLADYLWALADTCTLMGIDASPVGSPNYELVSIAECFAPGSRRTADEAEALAAEEFPDFRAIFDPGVWERQIRTGRDR</sequence>
<accession>A0ABW1GCI3</accession>
<dbReference type="EMBL" id="JBHSQJ010000153">
    <property type="protein sequence ID" value="MFC5911312.1"/>
    <property type="molecule type" value="Genomic_DNA"/>
</dbReference>
<reference evidence="2" key="1">
    <citation type="journal article" date="2019" name="Int. J. Syst. Evol. Microbiol.">
        <title>The Global Catalogue of Microorganisms (GCM) 10K type strain sequencing project: providing services to taxonomists for standard genome sequencing and annotation.</title>
        <authorList>
            <consortium name="The Broad Institute Genomics Platform"/>
            <consortium name="The Broad Institute Genome Sequencing Center for Infectious Disease"/>
            <person name="Wu L."/>
            <person name="Ma J."/>
        </authorList>
    </citation>
    <scope>NUCLEOTIDE SEQUENCE [LARGE SCALE GENOMIC DNA]</scope>
    <source>
        <strain evidence="2">JCM 4816</strain>
    </source>
</reference>
<gene>
    <name evidence="1" type="ORF">ACFP3V_29415</name>
</gene>
<protein>
    <submittedName>
        <fullName evidence="1">Uncharacterized protein</fullName>
    </submittedName>
</protein>
<name>A0ABW1GCI3_9ACTN</name>
<dbReference type="RefSeq" id="WP_380590042.1">
    <property type="nucleotide sequence ID" value="NZ_JBHSQJ010000153.1"/>
</dbReference>
<evidence type="ECO:0000313" key="2">
    <source>
        <dbReference type="Proteomes" id="UP001596174"/>
    </source>
</evidence>
<dbReference type="Proteomes" id="UP001596174">
    <property type="component" value="Unassembled WGS sequence"/>
</dbReference>
<evidence type="ECO:0000313" key="1">
    <source>
        <dbReference type="EMBL" id="MFC5911312.1"/>
    </source>
</evidence>
<proteinExistence type="predicted"/>